<keyword evidence="2" id="KW-0378">Hydrolase</keyword>
<dbReference type="Gene3D" id="1.50.10.10">
    <property type="match status" value="1"/>
</dbReference>
<protein>
    <submittedName>
        <fullName evidence="5">Trehalase family glycosidase</fullName>
    </submittedName>
</protein>
<name>A0AB33JM92_9ACTN</name>
<evidence type="ECO:0000313" key="5">
    <source>
        <dbReference type="EMBL" id="BFP43948.1"/>
    </source>
</evidence>
<evidence type="ECO:0000256" key="3">
    <source>
        <dbReference type="ARBA" id="ARBA00023295"/>
    </source>
</evidence>
<dbReference type="InterPro" id="IPR004888">
    <property type="entry name" value="Glycoside_hydrolase_63"/>
</dbReference>
<dbReference type="EMBL" id="AP035881">
    <property type="protein sequence ID" value="BFP43948.1"/>
    <property type="molecule type" value="Genomic_DNA"/>
</dbReference>
<organism evidence="5">
    <name type="scientific">Kitasatospora sp. CMC57</name>
    <dbReference type="NCBI Taxonomy" id="3231513"/>
    <lineage>
        <taxon>Bacteria</taxon>
        <taxon>Bacillati</taxon>
        <taxon>Actinomycetota</taxon>
        <taxon>Actinomycetes</taxon>
        <taxon>Kitasatosporales</taxon>
        <taxon>Streptomycetaceae</taxon>
        <taxon>Kitasatospora</taxon>
    </lineage>
</organism>
<evidence type="ECO:0000256" key="1">
    <source>
        <dbReference type="ARBA" id="ARBA00010833"/>
    </source>
</evidence>
<dbReference type="InterPro" id="IPR008928">
    <property type="entry name" value="6-hairpin_glycosidase_sf"/>
</dbReference>
<dbReference type="PANTHER" id="PTHR10412">
    <property type="entry name" value="MANNOSYL-OLIGOSACCHARIDE GLUCOSIDASE"/>
    <property type="match status" value="1"/>
</dbReference>
<keyword evidence="3 5" id="KW-0326">Glycosidase</keyword>
<dbReference type="InterPro" id="IPR012341">
    <property type="entry name" value="6hp_glycosidase-like_sf"/>
</dbReference>
<evidence type="ECO:0000256" key="2">
    <source>
        <dbReference type="ARBA" id="ARBA00022801"/>
    </source>
</evidence>
<accession>A0AB33JM92</accession>
<dbReference type="InterPro" id="IPR054491">
    <property type="entry name" value="MGH1-like_GH"/>
</dbReference>
<gene>
    <name evidence="5" type="ORF">KCMC57_03160</name>
</gene>
<reference evidence="5" key="1">
    <citation type="submission" date="2024-07" db="EMBL/GenBank/DDBJ databases">
        <title>Complete genome sequences of cellulolytic bacteria, Kitasatospora sp. CMC57 and Streptomyces sp. CMC78, isolated from Japanese agricultural soil.</title>
        <authorList>
            <person name="Hashimoto T."/>
            <person name="Ito M."/>
            <person name="Iwamoto M."/>
            <person name="Fukahori D."/>
            <person name="Shoda T."/>
            <person name="Sakoda M."/>
            <person name="Morohoshi T."/>
            <person name="Mitsuboshi M."/>
            <person name="Nishizawa T."/>
        </authorList>
    </citation>
    <scope>NUCLEOTIDE SEQUENCE</scope>
    <source>
        <strain evidence="5">CMC57</strain>
    </source>
</reference>
<dbReference type="RefSeq" id="WP_407986542.1">
    <property type="nucleotide sequence ID" value="NZ_AP035881.2"/>
</dbReference>
<dbReference type="GO" id="GO:0006487">
    <property type="term" value="P:protein N-linked glycosylation"/>
    <property type="evidence" value="ECO:0007669"/>
    <property type="project" value="TreeGrafter"/>
</dbReference>
<dbReference type="GO" id="GO:0004573">
    <property type="term" value="F:Glc3Man9GlcNAc2 oligosaccharide glucosidase activity"/>
    <property type="evidence" value="ECO:0007669"/>
    <property type="project" value="InterPro"/>
</dbReference>
<dbReference type="Pfam" id="PF22422">
    <property type="entry name" value="MGH1-like_GH"/>
    <property type="match status" value="1"/>
</dbReference>
<dbReference type="GO" id="GO:0009311">
    <property type="term" value="P:oligosaccharide metabolic process"/>
    <property type="evidence" value="ECO:0007669"/>
    <property type="project" value="InterPro"/>
</dbReference>
<feature type="domain" description="Mannosylglycerate hydrolase MGH1-like glycoside hydrolase" evidence="4">
    <location>
        <begin position="253"/>
        <end position="557"/>
    </location>
</feature>
<comment type="similarity">
    <text evidence="1">Belongs to the glycosyl hydrolase 63 family.</text>
</comment>
<dbReference type="SUPFAM" id="SSF48208">
    <property type="entry name" value="Six-hairpin glycosidases"/>
    <property type="match status" value="1"/>
</dbReference>
<dbReference type="AlphaFoldDB" id="A0AB33JM92"/>
<evidence type="ECO:0000259" key="4">
    <source>
        <dbReference type="Pfam" id="PF22422"/>
    </source>
</evidence>
<dbReference type="PANTHER" id="PTHR10412:SF11">
    <property type="entry name" value="MANNOSYL-OLIGOSACCHARIDE GLUCOSIDASE"/>
    <property type="match status" value="1"/>
</dbReference>
<proteinExistence type="inferred from homology"/>
<sequence length="572" mass="63222">MTADQGPVFSVQDIPFSTFGSWLALSPVTALHTVSEDVHLVSHQTGMHPVLRLVPRRNSAAVQATVTARPGLLSWHHDDGQLDATFEAADTLRLRGRGLGLRLSAAAARLTPFSGTYFLHDPIAGAYVFTSYETGRRYRITPLLGAATQHDGGQALGAGERGVTFGEDGLPWEVAVEEYRSSRTRYVPGVGFDEAARLDRQRYDTFVDDVAPWRSSDTPAAGLAAYVMWSATVGPAGFLRRPSVLMSKHWMDKVWSWDHCFNALALGEGRPALAWDQYQVPFDHQDEAGALPDSVAHSEVLYNFVKPPIHGWALRMLRGTLGEPLGRAELETAYRQLERWTDFWTGFRTAPGSALPHYQHGNDSGWDNSTSFDRERVIESADLTAFLVLQLRELAATATELGRHRDAARHAAAADQLLGDLLEHLWKDDHFVSRSVEDGRTWGSRSLLNLMPIVLGAELPAAVSKHLAQRIRVHLTDFGLATEDPASPLYQADGYWRGPIWAPSTLLVEDGLRRAGHVDLADEVSRRFRGLCESHGFAENFDAVTGEGLRDRAYTWTASVYLVLAAAHARRC</sequence>